<reference evidence="11 12" key="1">
    <citation type="journal article" date="2016" name="Genome Announc.">
        <title>Draft Genome Sequence of the Anaerobic Ammonium-Oxidizing Bacterium 'Candidatus Brocadia sp. 40'.</title>
        <authorList>
            <person name="Ali M."/>
            <person name="Haroon M.F."/>
            <person name="Narita Y."/>
            <person name="Zhang L."/>
            <person name="Rangel Shaw D."/>
            <person name="Okabe S."/>
            <person name="Saikaly P.E."/>
        </authorList>
    </citation>
    <scope>NUCLEOTIDE SEQUENCE [LARGE SCALE GENOMIC DNA]</scope>
    <source>
        <strain evidence="11 12">40</strain>
    </source>
</reference>
<evidence type="ECO:0000256" key="4">
    <source>
        <dbReference type="ARBA" id="ARBA00022801"/>
    </source>
</evidence>
<name>A0A1V6LWX2_9BACT</name>
<dbReference type="GO" id="GO:0004556">
    <property type="term" value="F:alpha-amylase activity"/>
    <property type="evidence" value="ECO:0007669"/>
    <property type="project" value="InterPro"/>
</dbReference>
<evidence type="ECO:0000256" key="3">
    <source>
        <dbReference type="ARBA" id="ARBA00022723"/>
    </source>
</evidence>
<dbReference type="RefSeq" id="WP_070068254.1">
    <property type="nucleotide sequence ID" value="NZ_MJUW02000122.1"/>
</dbReference>
<feature type="binding site" evidence="8">
    <location>
        <position position="152"/>
    </location>
    <ligand>
        <name>Ca(2+)</name>
        <dbReference type="ChEBI" id="CHEBI:29108"/>
        <label>2</label>
    </ligand>
</feature>
<sequence length="443" mass="51235">MGVLMQAFYWDCPKLENQEFQWWNFLKKKVSSLGKVGFTALWLPPANKAANIDGMSMGYDPYDYYDLGDIDQKGFIKTWFGSKAELVELIRTAHENRLEVYADLVLNHNSGADADETNPIDGTKRWTKFNPKSGKFSRNWKCFHPSPYETWDDMVFEGMPDLCHRNPQVYTELLEYARWLIEEIGFDGFRYDCVKGYGGWMIRAIQELRGIKDEKGYKPFGVGEYWDSDRSISDWLDETNTWSDNPVAAFDFPLRYRLRDLCQVYGYSLKNLTDGGILMKDAPSQAVTFVENHDVVRNDPIFTDKMLAYAFILTHEGYPCVFWQDYYTWGLGQEDSANGIAALVRIHEDYAGGSTTVLHAGDDLYIMQRNGYNSQRGLIFVLNNRGDWNGVSVQTQWKNTRFVPMAWRGRNDLNAPQEKWTQEDGCADFWSPPRGYAVYVPQC</sequence>
<dbReference type="EMBL" id="MJUW02000122">
    <property type="protein sequence ID" value="OQD44634.1"/>
    <property type="molecule type" value="Genomic_DNA"/>
</dbReference>
<evidence type="ECO:0000256" key="8">
    <source>
        <dbReference type="PIRSR" id="PIRSR001021-2"/>
    </source>
</evidence>
<dbReference type="InterPro" id="IPR006046">
    <property type="entry name" value="Alpha_amylase"/>
</dbReference>
<dbReference type="SUPFAM" id="SSF51445">
    <property type="entry name" value="(Trans)glycosidases"/>
    <property type="match status" value="1"/>
</dbReference>
<keyword evidence="8" id="KW-0106">Calcium</keyword>
<feature type="active site" description="Proton donor" evidence="7">
    <location>
        <position position="224"/>
    </location>
</feature>
<dbReference type="GO" id="GO:0005509">
    <property type="term" value="F:calcium ion binding"/>
    <property type="evidence" value="ECO:0007669"/>
    <property type="project" value="InterPro"/>
</dbReference>
<evidence type="ECO:0000313" key="12">
    <source>
        <dbReference type="Proteomes" id="UP000242219"/>
    </source>
</evidence>
<evidence type="ECO:0000256" key="9">
    <source>
        <dbReference type="RuleBase" id="RU003615"/>
    </source>
</evidence>
<dbReference type="AlphaFoldDB" id="A0A1V6LWX2"/>
<gene>
    <name evidence="11" type="ORF">BIY37_13070</name>
</gene>
<evidence type="ECO:0000256" key="5">
    <source>
        <dbReference type="ARBA" id="ARBA00023277"/>
    </source>
</evidence>
<dbReference type="Pfam" id="PF00128">
    <property type="entry name" value="Alpha-amylase"/>
    <property type="match status" value="1"/>
</dbReference>
<dbReference type="SMART" id="SM00642">
    <property type="entry name" value="Aamy"/>
    <property type="match status" value="1"/>
</dbReference>
<organism evidence="11 12">
    <name type="scientific">Candidatus Brocadia sapporoensis</name>
    <dbReference type="NCBI Taxonomy" id="392547"/>
    <lineage>
        <taxon>Bacteria</taxon>
        <taxon>Pseudomonadati</taxon>
        <taxon>Planctomycetota</taxon>
        <taxon>Candidatus Brocadiia</taxon>
        <taxon>Candidatus Brocadiales</taxon>
        <taxon>Candidatus Brocadiaceae</taxon>
        <taxon>Candidatus Brocadia</taxon>
    </lineage>
</organism>
<comment type="caution">
    <text evidence="11">The sequence shown here is derived from an EMBL/GenBank/DDBJ whole genome shotgun (WGS) entry which is preliminary data.</text>
</comment>
<dbReference type="GO" id="GO:0005975">
    <property type="term" value="P:carbohydrate metabolic process"/>
    <property type="evidence" value="ECO:0007669"/>
    <property type="project" value="InterPro"/>
</dbReference>
<evidence type="ECO:0000313" key="11">
    <source>
        <dbReference type="EMBL" id="OQD44634.1"/>
    </source>
</evidence>
<protein>
    <submittedName>
        <fullName evidence="11">Alpha-amylase</fullName>
    </submittedName>
</protein>
<dbReference type="PANTHER" id="PTHR43447">
    <property type="entry name" value="ALPHA-AMYLASE"/>
    <property type="match status" value="1"/>
</dbReference>
<proteinExistence type="inferred from homology"/>
<evidence type="ECO:0000256" key="1">
    <source>
        <dbReference type="ARBA" id="ARBA00001913"/>
    </source>
</evidence>
<feature type="binding site" evidence="8">
    <location>
        <position position="161"/>
    </location>
    <ligand>
        <name>Ca(2+)</name>
        <dbReference type="ChEBI" id="CHEBI:29108"/>
        <label>1</label>
    </ligand>
</feature>
<dbReference type="PRINTS" id="PR00110">
    <property type="entry name" value="ALPHAAMYLASE"/>
</dbReference>
<dbReference type="CDD" id="cd11314">
    <property type="entry name" value="AmyAc_arch_bac_plant_AmyA"/>
    <property type="match status" value="1"/>
</dbReference>
<evidence type="ECO:0000256" key="2">
    <source>
        <dbReference type="ARBA" id="ARBA00008061"/>
    </source>
</evidence>
<accession>A0A1V6LWX2</accession>
<dbReference type="Gene3D" id="3.20.20.80">
    <property type="entry name" value="Glycosidases"/>
    <property type="match status" value="1"/>
</dbReference>
<keyword evidence="12" id="KW-1185">Reference proteome</keyword>
<dbReference type="InterPro" id="IPR017853">
    <property type="entry name" value="GH"/>
</dbReference>
<keyword evidence="4" id="KW-0378">Hydrolase</keyword>
<evidence type="ECO:0000256" key="7">
    <source>
        <dbReference type="PIRSR" id="PIRSR001021-1"/>
    </source>
</evidence>
<keyword evidence="3 8" id="KW-0479">Metal-binding</keyword>
<keyword evidence="6" id="KW-0326">Glycosidase</keyword>
<dbReference type="Gene3D" id="2.60.40.1180">
    <property type="entry name" value="Golgi alpha-mannosidase II"/>
    <property type="match status" value="1"/>
</dbReference>
<feature type="domain" description="Glycosyl hydrolase family 13 catalytic" evidence="10">
    <location>
        <begin position="2"/>
        <end position="347"/>
    </location>
</feature>
<feature type="binding site" evidence="8">
    <location>
        <position position="363"/>
    </location>
    <ligand>
        <name>Ca(2+)</name>
        <dbReference type="ChEBI" id="CHEBI:29108"/>
        <label>3</label>
    </ligand>
</feature>
<dbReference type="InterPro" id="IPR006047">
    <property type="entry name" value="GH13_cat_dom"/>
</dbReference>
<comment type="similarity">
    <text evidence="2 9">Belongs to the glycosyl hydrolase 13 family.</text>
</comment>
<dbReference type="PIRSF" id="PIRSF001021">
    <property type="entry name" value="Alph-amls_thrmst"/>
    <property type="match status" value="1"/>
</dbReference>
<dbReference type="InterPro" id="IPR013780">
    <property type="entry name" value="Glyco_hydro_b"/>
</dbReference>
<dbReference type="InterPro" id="IPR013776">
    <property type="entry name" value="A-amylase_thermo"/>
</dbReference>
<feature type="active site" description="Nucleophile" evidence="7">
    <location>
        <position position="192"/>
    </location>
</feature>
<feature type="binding site" evidence="8">
    <location>
        <position position="107"/>
    </location>
    <ligand>
        <name>Ca(2+)</name>
        <dbReference type="ChEBI" id="CHEBI:29108"/>
        <label>1</label>
    </ligand>
</feature>
<dbReference type="Proteomes" id="UP000242219">
    <property type="component" value="Unassembled WGS sequence"/>
</dbReference>
<evidence type="ECO:0000256" key="6">
    <source>
        <dbReference type="ARBA" id="ARBA00023295"/>
    </source>
</evidence>
<comment type="cofactor">
    <cofactor evidence="1">
        <name>Ca(2+)</name>
        <dbReference type="ChEBI" id="CHEBI:29108"/>
    </cofactor>
</comment>
<keyword evidence="5" id="KW-0119">Carbohydrate metabolism</keyword>
<evidence type="ECO:0000259" key="10">
    <source>
        <dbReference type="SMART" id="SM00642"/>
    </source>
</evidence>